<sequence>MFGEICYPSTWNVAGLNHVAVVVPNIEAASAFYRDTFGVKVDEPTQAKEHGVTVAFVHFGNTKIELLSPLGEGSPVAKFLEKNKNGGLHHVCIEVDNLGEAIRGIKQKNLRFLAPEPKIGACGLPIIFMNPKDASGVLTELEETHNKEGH</sequence>
<keyword evidence="4" id="KW-0170">Cobalt</keyword>
<keyword evidence="12" id="KW-1185">Reference proteome</keyword>
<dbReference type="InterPro" id="IPR017515">
    <property type="entry name" value="MeMalonyl-CoA_epimerase"/>
</dbReference>
<comment type="similarity">
    <text evidence="1">Belongs to the methylmalonyl-CoA epimerase family.</text>
</comment>
<dbReference type="GO" id="GO:0005739">
    <property type="term" value="C:mitochondrion"/>
    <property type="evidence" value="ECO:0007669"/>
    <property type="project" value="TreeGrafter"/>
</dbReference>
<evidence type="ECO:0000256" key="2">
    <source>
        <dbReference type="ARBA" id="ARBA00022723"/>
    </source>
</evidence>
<comment type="function">
    <text evidence="6">Methylmalonyl-CoA epimerase involved in propionyl-CoA metabolism.</text>
</comment>
<proteinExistence type="inferred from homology"/>
<dbReference type="STRING" id="46835.A0A504YLH9"/>
<dbReference type="GO" id="GO:0046491">
    <property type="term" value="P:L-methylmalonyl-CoA metabolic process"/>
    <property type="evidence" value="ECO:0007669"/>
    <property type="project" value="TreeGrafter"/>
</dbReference>
<protein>
    <recommendedName>
        <fullName evidence="8">Methylmalonyl-CoA epimerase, mitochondrial</fullName>
        <ecNumber evidence="7">5.1.99.1</ecNumber>
    </recommendedName>
    <alternativeName>
        <fullName evidence="9">DL-methylmalonyl-CoA racemase</fullName>
    </alternativeName>
</protein>
<name>A0A504YLH9_FASGI</name>
<evidence type="ECO:0000256" key="6">
    <source>
        <dbReference type="ARBA" id="ARBA00053742"/>
    </source>
</evidence>
<comment type="catalytic activity">
    <reaction evidence="5">
        <text>(R)-methylmalonyl-CoA = (S)-methylmalonyl-CoA</text>
        <dbReference type="Rhea" id="RHEA:20553"/>
        <dbReference type="ChEBI" id="CHEBI:57326"/>
        <dbReference type="ChEBI" id="CHEBI:57327"/>
        <dbReference type="EC" id="5.1.99.1"/>
    </reaction>
    <physiologicalReaction direction="right-to-left" evidence="5">
        <dbReference type="Rhea" id="RHEA:20555"/>
    </physiologicalReaction>
</comment>
<evidence type="ECO:0000256" key="3">
    <source>
        <dbReference type="ARBA" id="ARBA00023235"/>
    </source>
</evidence>
<evidence type="ECO:0000256" key="1">
    <source>
        <dbReference type="ARBA" id="ARBA00009308"/>
    </source>
</evidence>
<evidence type="ECO:0000256" key="7">
    <source>
        <dbReference type="ARBA" id="ARBA00066411"/>
    </source>
</evidence>
<keyword evidence="3" id="KW-0413">Isomerase</keyword>
<evidence type="ECO:0000256" key="5">
    <source>
        <dbReference type="ARBA" id="ARBA00050406"/>
    </source>
</evidence>
<dbReference type="InterPro" id="IPR051785">
    <property type="entry name" value="MMCE/EMCE_epimerase"/>
</dbReference>
<dbReference type="NCBIfam" id="TIGR03081">
    <property type="entry name" value="metmalonyl_epim"/>
    <property type="match status" value="1"/>
</dbReference>
<dbReference type="AlphaFoldDB" id="A0A504YLH9"/>
<evidence type="ECO:0000259" key="10">
    <source>
        <dbReference type="PROSITE" id="PS51819"/>
    </source>
</evidence>
<dbReference type="CDD" id="cd07249">
    <property type="entry name" value="MMCE"/>
    <property type="match status" value="1"/>
</dbReference>
<evidence type="ECO:0000313" key="12">
    <source>
        <dbReference type="Proteomes" id="UP000316759"/>
    </source>
</evidence>
<reference evidence="11 12" key="1">
    <citation type="submission" date="2019-04" db="EMBL/GenBank/DDBJ databases">
        <title>Annotation for the trematode Fasciola gigantica.</title>
        <authorList>
            <person name="Choi Y.-J."/>
        </authorList>
    </citation>
    <scope>NUCLEOTIDE SEQUENCE [LARGE SCALE GENOMIC DNA]</scope>
    <source>
        <strain evidence="11">Uganda_cow_1</strain>
    </source>
</reference>
<evidence type="ECO:0000256" key="4">
    <source>
        <dbReference type="ARBA" id="ARBA00023285"/>
    </source>
</evidence>
<comment type="caution">
    <text evidence="11">The sequence shown here is derived from an EMBL/GenBank/DDBJ whole genome shotgun (WGS) entry which is preliminary data.</text>
</comment>
<evidence type="ECO:0000256" key="9">
    <source>
        <dbReference type="ARBA" id="ARBA00081771"/>
    </source>
</evidence>
<dbReference type="InterPro" id="IPR037523">
    <property type="entry name" value="VOC_core"/>
</dbReference>
<dbReference type="FunFam" id="3.10.180.10:FF:000003">
    <property type="entry name" value="Methylmalonyl-CoA epimerase, mitochondrial"/>
    <property type="match status" value="1"/>
</dbReference>
<accession>A0A504YLH9</accession>
<dbReference type="Gene3D" id="3.10.180.10">
    <property type="entry name" value="2,3-Dihydroxybiphenyl 1,2-Dioxygenase, domain 1"/>
    <property type="match status" value="1"/>
</dbReference>
<dbReference type="EC" id="5.1.99.1" evidence="7"/>
<dbReference type="SUPFAM" id="SSF54593">
    <property type="entry name" value="Glyoxalase/Bleomycin resistance protein/Dihydroxybiphenyl dioxygenase"/>
    <property type="match status" value="1"/>
</dbReference>
<dbReference type="Proteomes" id="UP000316759">
    <property type="component" value="Unassembled WGS sequence"/>
</dbReference>
<dbReference type="InterPro" id="IPR029068">
    <property type="entry name" value="Glyas_Bleomycin-R_OHBP_Dase"/>
</dbReference>
<organism evidence="11 12">
    <name type="scientific">Fasciola gigantica</name>
    <name type="common">Giant liver fluke</name>
    <dbReference type="NCBI Taxonomy" id="46835"/>
    <lineage>
        <taxon>Eukaryota</taxon>
        <taxon>Metazoa</taxon>
        <taxon>Spiralia</taxon>
        <taxon>Lophotrochozoa</taxon>
        <taxon>Platyhelminthes</taxon>
        <taxon>Trematoda</taxon>
        <taxon>Digenea</taxon>
        <taxon>Plagiorchiida</taxon>
        <taxon>Echinostomata</taxon>
        <taxon>Echinostomatoidea</taxon>
        <taxon>Fasciolidae</taxon>
        <taxon>Fasciola</taxon>
    </lineage>
</organism>
<dbReference type="OrthoDB" id="16820at2759"/>
<dbReference type="GO" id="GO:0046872">
    <property type="term" value="F:metal ion binding"/>
    <property type="evidence" value="ECO:0007669"/>
    <property type="project" value="UniProtKB-KW"/>
</dbReference>
<dbReference type="Pfam" id="PF13669">
    <property type="entry name" value="Glyoxalase_4"/>
    <property type="match status" value="1"/>
</dbReference>
<evidence type="ECO:0000256" key="8">
    <source>
        <dbReference type="ARBA" id="ARBA00071337"/>
    </source>
</evidence>
<dbReference type="EMBL" id="SUNJ01008338">
    <property type="protein sequence ID" value="TPP61325.1"/>
    <property type="molecule type" value="Genomic_DNA"/>
</dbReference>
<keyword evidence="2" id="KW-0479">Metal-binding</keyword>
<dbReference type="PROSITE" id="PS51819">
    <property type="entry name" value="VOC"/>
    <property type="match status" value="1"/>
</dbReference>
<dbReference type="PANTHER" id="PTHR43048:SF3">
    <property type="entry name" value="METHYLMALONYL-COA EPIMERASE, MITOCHONDRIAL"/>
    <property type="match status" value="1"/>
</dbReference>
<feature type="domain" description="VOC" evidence="10">
    <location>
        <begin position="15"/>
        <end position="144"/>
    </location>
</feature>
<dbReference type="GO" id="GO:0004493">
    <property type="term" value="F:methylmalonyl-CoA epimerase activity"/>
    <property type="evidence" value="ECO:0007669"/>
    <property type="project" value="UniProtKB-EC"/>
</dbReference>
<gene>
    <name evidence="11" type="ORF">FGIG_09463</name>
</gene>
<dbReference type="PANTHER" id="PTHR43048">
    <property type="entry name" value="METHYLMALONYL-COA EPIMERASE"/>
    <property type="match status" value="1"/>
</dbReference>
<evidence type="ECO:0000313" key="11">
    <source>
        <dbReference type="EMBL" id="TPP61325.1"/>
    </source>
</evidence>